<accession>A0A7H8N510</accession>
<dbReference type="Proteomes" id="UP000509303">
    <property type="component" value="Chromosome"/>
</dbReference>
<evidence type="ECO:0000259" key="9">
    <source>
        <dbReference type="PROSITE" id="PS50156"/>
    </source>
</evidence>
<evidence type="ECO:0000313" key="10">
    <source>
        <dbReference type="EMBL" id="QKW49607.1"/>
    </source>
</evidence>
<feature type="transmembrane region" description="Helical" evidence="8">
    <location>
        <begin position="369"/>
        <end position="387"/>
    </location>
</feature>
<feature type="region of interest" description="Disordered" evidence="7">
    <location>
        <begin position="719"/>
        <end position="748"/>
    </location>
</feature>
<dbReference type="Gene3D" id="1.20.1640.10">
    <property type="entry name" value="Multidrug efflux transporter AcrB transmembrane domain"/>
    <property type="match status" value="2"/>
</dbReference>
<keyword evidence="4 8" id="KW-0812">Transmembrane</keyword>
<dbReference type="InterPro" id="IPR004869">
    <property type="entry name" value="MMPL_dom"/>
</dbReference>
<evidence type="ECO:0000256" key="2">
    <source>
        <dbReference type="ARBA" id="ARBA00010157"/>
    </source>
</evidence>
<dbReference type="PANTHER" id="PTHR33406">
    <property type="entry name" value="MEMBRANE PROTEIN MJ1562-RELATED"/>
    <property type="match status" value="1"/>
</dbReference>
<keyword evidence="5 8" id="KW-1133">Transmembrane helix</keyword>
<gene>
    <name evidence="10" type="ORF">HUT08_08625</name>
</gene>
<feature type="transmembrane region" description="Helical" evidence="8">
    <location>
        <begin position="669"/>
        <end position="694"/>
    </location>
</feature>
<dbReference type="EMBL" id="CP054929">
    <property type="protein sequence ID" value="QKW49607.1"/>
    <property type="molecule type" value="Genomic_DNA"/>
</dbReference>
<keyword evidence="11" id="KW-1185">Reference proteome</keyword>
<evidence type="ECO:0000256" key="6">
    <source>
        <dbReference type="ARBA" id="ARBA00023136"/>
    </source>
</evidence>
<evidence type="ECO:0000256" key="1">
    <source>
        <dbReference type="ARBA" id="ARBA00004651"/>
    </source>
</evidence>
<feature type="transmembrane region" description="Helical" evidence="8">
    <location>
        <begin position="526"/>
        <end position="545"/>
    </location>
</feature>
<reference evidence="10 11" key="1">
    <citation type="submission" date="2020-06" db="EMBL/GenBank/DDBJ databases">
        <title>Genome mining for natural products.</title>
        <authorList>
            <person name="Zhang B."/>
            <person name="Shi J."/>
            <person name="Ge H."/>
        </authorList>
    </citation>
    <scope>NUCLEOTIDE SEQUENCE [LARGE SCALE GENOMIC DNA]</scope>
    <source>
        <strain evidence="10 11">NA00687</strain>
    </source>
</reference>
<feature type="compositionally biased region" description="Polar residues" evidence="7">
    <location>
        <begin position="731"/>
        <end position="742"/>
    </location>
</feature>
<dbReference type="PROSITE" id="PS50156">
    <property type="entry name" value="SSD"/>
    <property type="match status" value="1"/>
</dbReference>
<dbReference type="PANTHER" id="PTHR33406:SF11">
    <property type="entry name" value="MEMBRANE PROTEIN SCO6666-RELATED"/>
    <property type="match status" value="1"/>
</dbReference>
<evidence type="ECO:0000256" key="5">
    <source>
        <dbReference type="ARBA" id="ARBA00022989"/>
    </source>
</evidence>
<dbReference type="GO" id="GO:0005886">
    <property type="term" value="C:plasma membrane"/>
    <property type="evidence" value="ECO:0007669"/>
    <property type="project" value="UniProtKB-SubCell"/>
</dbReference>
<feature type="transmembrane region" description="Helical" evidence="8">
    <location>
        <begin position="276"/>
        <end position="298"/>
    </location>
</feature>
<evidence type="ECO:0000256" key="7">
    <source>
        <dbReference type="SAM" id="MobiDB-lite"/>
    </source>
</evidence>
<feature type="transmembrane region" description="Helical" evidence="8">
    <location>
        <begin position="557"/>
        <end position="578"/>
    </location>
</feature>
<dbReference type="AlphaFoldDB" id="A0A7H8N510"/>
<feature type="transmembrane region" description="Helical" evidence="8">
    <location>
        <begin position="638"/>
        <end position="657"/>
    </location>
</feature>
<evidence type="ECO:0000256" key="3">
    <source>
        <dbReference type="ARBA" id="ARBA00022475"/>
    </source>
</evidence>
<feature type="transmembrane region" description="Helical" evidence="8">
    <location>
        <begin position="304"/>
        <end position="328"/>
    </location>
</feature>
<evidence type="ECO:0000313" key="11">
    <source>
        <dbReference type="Proteomes" id="UP000509303"/>
    </source>
</evidence>
<feature type="transmembrane region" description="Helical" evidence="8">
    <location>
        <begin position="202"/>
        <end position="223"/>
    </location>
</feature>
<evidence type="ECO:0000256" key="4">
    <source>
        <dbReference type="ARBA" id="ARBA00022692"/>
    </source>
</evidence>
<evidence type="ECO:0000256" key="8">
    <source>
        <dbReference type="SAM" id="Phobius"/>
    </source>
</evidence>
<feature type="transmembrane region" description="Helical" evidence="8">
    <location>
        <begin position="20"/>
        <end position="39"/>
    </location>
</feature>
<feature type="transmembrane region" description="Helical" evidence="8">
    <location>
        <begin position="171"/>
        <end position="195"/>
    </location>
</feature>
<proteinExistence type="inferred from homology"/>
<dbReference type="InterPro" id="IPR000731">
    <property type="entry name" value="SSD"/>
</dbReference>
<feature type="domain" description="SSD" evidence="9">
    <location>
        <begin position="195"/>
        <end position="327"/>
    </location>
</feature>
<keyword evidence="3" id="KW-1003">Cell membrane</keyword>
<protein>
    <submittedName>
        <fullName evidence="10">MMPL family transporter</fullName>
    </submittedName>
</protein>
<organism evidence="10 11">
    <name type="scientific">Streptomyces buecherae</name>
    <dbReference type="NCBI Taxonomy" id="2763006"/>
    <lineage>
        <taxon>Bacteria</taxon>
        <taxon>Bacillati</taxon>
        <taxon>Actinomycetota</taxon>
        <taxon>Actinomycetes</taxon>
        <taxon>Kitasatosporales</taxon>
        <taxon>Streptomycetaceae</taxon>
        <taxon>Streptomyces</taxon>
    </lineage>
</organism>
<feature type="transmembrane region" description="Helical" evidence="8">
    <location>
        <begin position="590"/>
        <end position="617"/>
    </location>
</feature>
<feature type="transmembrane region" description="Helical" evidence="8">
    <location>
        <begin position="229"/>
        <end position="249"/>
    </location>
</feature>
<dbReference type="SUPFAM" id="SSF82866">
    <property type="entry name" value="Multidrug efflux transporter AcrB transmembrane domain"/>
    <property type="match status" value="2"/>
</dbReference>
<keyword evidence="6 8" id="KW-0472">Membrane</keyword>
<comment type="subcellular location">
    <subcellularLocation>
        <location evidence="1">Cell membrane</location>
        <topology evidence="1">Multi-pass membrane protein</topology>
    </subcellularLocation>
</comment>
<comment type="similarity">
    <text evidence="2">Belongs to the resistance-nodulation-cell division (RND) (TC 2.A.6) family. MmpL subfamily.</text>
</comment>
<dbReference type="Pfam" id="PF03176">
    <property type="entry name" value="MMPL"/>
    <property type="match status" value="2"/>
</dbReference>
<name>A0A7H8N510_9ACTN</name>
<dbReference type="RefSeq" id="WP_176161341.1">
    <property type="nucleotide sequence ID" value="NZ_CP054929.1"/>
</dbReference>
<sequence>MATLLYRLGRGAFRHRRLVLAAWAGVLAAVVCALVALGGKLDNDFAIPGSQSQRALDSMAENFPAAAGTSAHVVFTAPDGGAVTEPRYAKAMGDALAAAGDAPDVAAVLSPERTGTVTQDKRTALAQVNYRQERSELDEGALDALEDAVRPAEEAGLTVAVGGPAYGSGGVAVGALELIGVLVALGVLAITFGSLLAAGMPLLSAFVGVGVGLTGLLAVSTGLSVSSTAVTLALMLGLAVGIDYALFILSRHRAQLAAGTDPEESAALASGTAGNAVVFAGATVVIALAGLSVVRIPFLTVMGLSAAAAVLIAVLVAVTLLPALLGFADGRLAPRAGSRAARRTAAPEGGAKATTGGERWARLVTRRPLLTIAAVVAALATVAIPAADLRLALPTNGSAPEGSSQREAYDTIARGFGPGFNGPLLVLAETGAPGADGQRAAGRIAAELRQVPGVTAVGPPQYHAASGDAVLQVIARGAPDAESTQDLVGAVRDRAPGIERATGARVSVTGNTAVGIDVSDRLGASLVPFAAVVVGLCLVLLLVVFRSLVIPVKATAGFLLSVAASFGAVVAVFQWGWLADVLGVARTGPVVSFLPVVLMAVLFGLAMDYEVFLVSGMREEWARTGRAGPAVLEGARNASRVVTSAALIMFFVFASFVTTDDSLVKPIAFALAFGVFVDAFAVRMTLVPAVLALVGRGAWWLPRWLDRLLPDLDIEGARLRPAPTAGHSPGSRPNTAPLSENQQPPPSD</sequence>
<dbReference type="InterPro" id="IPR050545">
    <property type="entry name" value="Mycobact_MmpL"/>
</dbReference>